<dbReference type="InterPro" id="IPR052907">
    <property type="entry name" value="Beta-lactamase/esterase"/>
</dbReference>
<name>A0A8H3WQY2_9PEZI</name>
<sequence>MAQAHGTCDPKFERVRAKFQEFVESGEELGASLTVTIDGKDVVNIWGGFADAARTRPWEENTIVNVWSSTKTISALAILLLINDGQLSPNDKVSKYWPEFAVNGKEDVLVRHLISHTSGLAILEAPAVVADLCNSELMTSRIAQQAPRWIPGTASGYHSWTYGYPIAELVRRITGLSLKEFVAQKIAGPVGADFQIGAKEEDWPRVAELVPPPPFVPPSEAEMPPPDSLMAKMFNPFPDAGFGNSPEWRKAEIGAANGHTNAKGLATIWSKAATISDESKRLLSKETIDLIFEEQAYGTDLAIGQVVRFGTGLGIRGNGDAIIDSWIPEGRLCFWGGWGGSMTVNDIDRHITISYAMNKMDPGTAGNAAVREYVAQVYEALGVPIQRDSTNEKMKMWKS</sequence>
<feature type="domain" description="Beta-lactamase-related" evidence="1">
    <location>
        <begin position="15"/>
        <end position="367"/>
    </location>
</feature>
<proteinExistence type="predicted"/>
<comment type="caution">
    <text evidence="2">The sequence shown here is derived from an EMBL/GenBank/DDBJ whole genome shotgun (WGS) entry which is preliminary data.</text>
</comment>
<dbReference type="Gene3D" id="3.40.710.10">
    <property type="entry name" value="DD-peptidase/beta-lactamase superfamily"/>
    <property type="match status" value="1"/>
</dbReference>
<evidence type="ECO:0000259" key="1">
    <source>
        <dbReference type="Pfam" id="PF00144"/>
    </source>
</evidence>
<evidence type="ECO:0000313" key="3">
    <source>
        <dbReference type="Proteomes" id="UP000434172"/>
    </source>
</evidence>
<dbReference type="OrthoDB" id="5946976at2759"/>
<dbReference type="AlphaFoldDB" id="A0A8H3WQY2"/>
<dbReference type="InterPro" id="IPR001466">
    <property type="entry name" value="Beta-lactam-related"/>
</dbReference>
<dbReference type="PANTHER" id="PTHR43319:SF3">
    <property type="entry name" value="BETA-LACTAMASE-RELATED DOMAIN-CONTAINING PROTEIN"/>
    <property type="match status" value="1"/>
</dbReference>
<keyword evidence="3" id="KW-1185">Reference proteome</keyword>
<evidence type="ECO:0000313" key="2">
    <source>
        <dbReference type="EMBL" id="KAF0332623.1"/>
    </source>
</evidence>
<dbReference type="SUPFAM" id="SSF56601">
    <property type="entry name" value="beta-lactamase/transpeptidase-like"/>
    <property type="match status" value="1"/>
</dbReference>
<accession>A0A8H3WQY2</accession>
<dbReference type="PANTHER" id="PTHR43319">
    <property type="entry name" value="BETA-LACTAMASE-RELATED"/>
    <property type="match status" value="1"/>
</dbReference>
<dbReference type="Proteomes" id="UP000434172">
    <property type="component" value="Unassembled WGS sequence"/>
</dbReference>
<protein>
    <submittedName>
        <fullName evidence="2">Beta-lactamase</fullName>
    </submittedName>
</protein>
<reference evidence="2 3" key="1">
    <citation type="submission" date="2019-12" db="EMBL/GenBank/DDBJ databases">
        <title>A genome sequence resource for the geographically widespread anthracnose pathogen Colletotrichum asianum.</title>
        <authorList>
            <person name="Meng Y."/>
        </authorList>
    </citation>
    <scope>NUCLEOTIDE SEQUENCE [LARGE SCALE GENOMIC DNA]</scope>
    <source>
        <strain evidence="2 3">ICMP 18580</strain>
    </source>
</reference>
<dbReference type="InterPro" id="IPR012338">
    <property type="entry name" value="Beta-lactam/transpept-like"/>
</dbReference>
<dbReference type="Pfam" id="PF00144">
    <property type="entry name" value="Beta-lactamase"/>
    <property type="match status" value="1"/>
</dbReference>
<organism evidence="2 3">
    <name type="scientific">Colletotrichum asianum</name>
    <dbReference type="NCBI Taxonomy" id="702518"/>
    <lineage>
        <taxon>Eukaryota</taxon>
        <taxon>Fungi</taxon>
        <taxon>Dikarya</taxon>
        <taxon>Ascomycota</taxon>
        <taxon>Pezizomycotina</taxon>
        <taxon>Sordariomycetes</taxon>
        <taxon>Hypocreomycetidae</taxon>
        <taxon>Glomerellales</taxon>
        <taxon>Glomerellaceae</taxon>
        <taxon>Colletotrichum</taxon>
        <taxon>Colletotrichum gloeosporioides species complex</taxon>
    </lineage>
</organism>
<dbReference type="EMBL" id="WOWK01000001">
    <property type="protein sequence ID" value="KAF0332623.1"/>
    <property type="molecule type" value="Genomic_DNA"/>
</dbReference>
<gene>
    <name evidence="2" type="ORF">GQ607_000639</name>
</gene>